<dbReference type="STRING" id="416944.SAMN05421548_11021"/>
<accession>A0A1G6P3Y5</accession>
<name>A0A1G6P3Y5_9BURK</name>
<dbReference type="InterPro" id="IPR009050">
    <property type="entry name" value="Globin-like_sf"/>
</dbReference>
<keyword evidence="2" id="KW-1185">Reference proteome</keyword>
<dbReference type="EMBL" id="FMYQ01000010">
    <property type="protein sequence ID" value="SDC74892.1"/>
    <property type="molecule type" value="Genomic_DNA"/>
</dbReference>
<dbReference type="RefSeq" id="WP_176929059.1">
    <property type="nucleotide sequence ID" value="NZ_FMYQ01000010.1"/>
</dbReference>
<dbReference type="SUPFAM" id="SSF46458">
    <property type="entry name" value="Globin-like"/>
    <property type="match status" value="1"/>
</dbReference>
<gene>
    <name evidence="1" type="ORF">SAMN05421548_11021</name>
</gene>
<sequence>MDPISATAPRARWTPCNRACYQTLRWPAAQSSRDRPARGAQTLCPPLPAPPHRLLAICEEAGLRELVRQHMARLRTTPLFVHAGSCFDCVTERVADYVVEACGGPLHYSQRHAHLQAGAGLPLLLDEDGRELWLVQLWHAFDDVDFPMPLRADFWGWAEPFSVHLLAPRSRHDGLTRYAYETVRSWFTTSASPSRSPDEGASCL</sequence>
<reference evidence="2" key="1">
    <citation type="submission" date="2016-09" db="EMBL/GenBank/DDBJ databases">
        <authorList>
            <person name="Varghese N."/>
            <person name="Submissions S."/>
        </authorList>
    </citation>
    <scope>NUCLEOTIDE SEQUENCE [LARGE SCALE GENOMIC DNA]</scope>
    <source>
        <strain evidence="2">TNe-862</strain>
    </source>
</reference>
<dbReference type="Proteomes" id="UP000198908">
    <property type="component" value="Unassembled WGS sequence"/>
</dbReference>
<dbReference type="AlphaFoldDB" id="A0A1G6P3Y5"/>
<dbReference type="Gene3D" id="1.10.490.10">
    <property type="entry name" value="Globins"/>
    <property type="match status" value="1"/>
</dbReference>
<dbReference type="GO" id="GO:0019825">
    <property type="term" value="F:oxygen binding"/>
    <property type="evidence" value="ECO:0007669"/>
    <property type="project" value="InterPro"/>
</dbReference>
<dbReference type="GO" id="GO:0020037">
    <property type="term" value="F:heme binding"/>
    <property type="evidence" value="ECO:0007669"/>
    <property type="project" value="InterPro"/>
</dbReference>
<protein>
    <submittedName>
        <fullName evidence="1">Truncated hemoglobin YjbI</fullName>
    </submittedName>
</protein>
<proteinExistence type="predicted"/>
<evidence type="ECO:0000313" key="2">
    <source>
        <dbReference type="Proteomes" id="UP000198908"/>
    </source>
</evidence>
<evidence type="ECO:0000313" key="1">
    <source>
        <dbReference type="EMBL" id="SDC74892.1"/>
    </source>
</evidence>
<organism evidence="1 2">
    <name type="scientific">Paraburkholderia lycopersici</name>
    <dbReference type="NCBI Taxonomy" id="416944"/>
    <lineage>
        <taxon>Bacteria</taxon>
        <taxon>Pseudomonadati</taxon>
        <taxon>Pseudomonadota</taxon>
        <taxon>Betaproteobacteria</taxon>
        <taxon>Burkholderiales</taxon>
        <taxon>Burkholderiaceae</taxon>
        <taxon>Paraburkholderia</taxon>
    </lineage>
</organism>
<dbReference type="InterPro" id="IPR012292">
    <property type="entry name" value="Globin/Proto"/>
</dbReference>